<keyword evidence="2" id="KW-1185">Reference proteome</keyword>
<dbReference type="EMBL" id="BDQV01000483">
    <property type="protein sequence ID" value="GAY65463.1"/>
    <property type="molecule type" value="Genomic_DNA"/>
</dbReference>
<dbReference type="AlphaFoldDB" id="A0A2H5QLH8"/>
<dbReference type="Proteomes" id="UP000236630">
    <property type="component" value="Unassembled WGS sequence"/>
</dbReference>
<feature type="non-terminal residue" evidence="1">
    <location>
        <position position="91"/>
    </location>
</feature>
<organism evidence="1 2">
    <name type="scientific">Citrus unshiu</name>
    <name type="common">Satsuma mandarin</name>
    <name type="synonym">Citrus nobilis var. unshiu</name>
    <dbReference type="NCBI Taxonomy" id="55188"/>
    <lineage>
        <taxon>Eukaryota</taxon>
        <taxon>Viridiplantae</taxon>
        <taxon>Streptophyta</taxon>
        <taxon>Embryophyta</taxon>
        <taxon>Tracheophyta</taxon>
        <taxon>Spermatophyta</taxon>
        <taxon>Magnoliopsida</taxon>
        <taxon>eudicotyledons</taxon>
        <taxon>Gunneridae</taxon>
        <taxon>Pentapetalae</taxon>
        <taxon>rosids</taxon>
        <taxon>malvids</taxon>
        <taxon>Sapindales</taxon>
        <taxon>Rutaceae</taxon>
        <taxon>Aurantioideae</taxon>
        <taxon>Citrus</taxon>
    </lineage>
</organism>
<evidence type="ECO:0000313" key="2">
    <source>
        <dbReference type="Proteomes" id="UP000236630"/>
    </source>
</evidence>
<comment type="caution">
    <text evidence="1">The sequence shown here is derived from an EMBL/GenBank/DDBJ whole genome shotgun (WGS) entry which is preliminary data.</text>
</comment>
<evidence type="ECO:0000313" key="1">
    <source>
        <dbReference type="EMBL" id="GAY65463.1"/>
    </source>
</evidence>
<name>A0A2H5QLH8_CITUN</name>
<protein>
    <submittedName>
        <fullName evidence="1">Uncharacterized protein</fullName>
    </submittedName>
</protein>
<reference evidence="1 2" key="1">
    <citation type="journal article" date="2017" name="Front. Genet.">
        <title>Draft sequencing of the heterozygous diploid genome of Satsuma (Citrus unshiu Marc.) using a hybrid assembly approach.</title>
        <authorList>
            <person name="Shimizu T."/>
            <person name="Tanizawa Y."/>
            <person name="Mochizuki T."/>
            <person name="Nagasaki H."/>
            <person name="Yoshioka T."/>
            <person name="Toyoda A."/>
            <person name="Fujiyama A."/>
            <person name="Kaminuma E."/>
            <person name="Nakamura Y."/>
        </authorList>
    </citation>
    <scope>NUCLEOTIDE SEQUENCE [LARGE SCALE GENOMIC DNA]</scope>
    <source>
        <strain evidence="2">cv. Miyagawa wase</strain>
    </source>
</reference>
<proteinExistence type="predicted"/>
<sequence length="91" mass="10095">MANVNTSALSSLSFTYIQPVKLDRATCLVWKTQVEALIIGNGLEGFINGDKPCSTQFLIESDEESNKSEIIPARQIENPEYIASKKTDKML</sequence>
<gene>
    <name evidence="1" type="ORF">CUMW_241280</name>
</gene>
<accession>A0A2H5QLH8</accession>